<gene>
    <name evidence="1" type="ORF">AB4874_09945</name>
</gene>
<comment type="caution">
    <text evidence="1">The sequence shown here is derived from an EMBL/GenBank/DDBJ whole genome shotgun (WGS) entry which is preliminary data.</text>
</comment>
<proteinExistence type="predicted"/>
<dbReference type="Proteomes" id="UP001557465">
    <property type="component" value="Unassembled WGS sequence"/>
</dbReference>
<organism evidence="1 2">
    <name type="scientific">Thioclava arctica</name>
    <dbReference type="NCBI Taxonomy" id="3238301"/>
    <lineage>
        <taxon>Bacteria</taxon>
        <taxon>Pseudomonadati</taxon>
        <taxon>Pseudomonadota</taxon>
        <taxon>Alphaproteobacteria</taxon>
        <taxon>Rhodobacterales</taxon>
        <taxon>Paracoccaceae</taxon>
        <taxon>Thioclava</taxon>
    </lineage>
</organism>
<evidence type="ECO:0000313" key="1">
    <source>
        <dbReference type="EMBL" id="MEX1661966.1"/>
    </source>
</evidence>
<dbReference type="RefSeq" id="WP_368391876.1">
    <property type="nucleotide sequence ID" value="NZ_JBFRYC010000005.1"/>
</dbReference>
<protein>
    <submittedName>
        <fullName evidence="1">Antibiotic ABC transporter</fullName>
    </submittedName>
</protein>
<dbReference type="EMBL" id="JBFRYC010000005">
    <property type="protein sequence ID" value="MEX1661966.1"/>
    <property type="molecule type" value="Genomic_DNA"/>
</dbReference>
<keyword evidence="2" id="KW-1185">Reference proteome</keyword>
<accession>A0ABV3TK52</accession>
<sequence>MDPLQAIRIGLDAARIGFEAQSVIAMRLAGIAGLWNVPENENLRMIQEKPLAVLEAGHAALNALLSGHSPDRALSASMARIGQHTQANMERLSQRGPGWF</sequence>
<reference evidence="1 2" key="1">
    <citation type="journal article" date="2011" name="Int. J. Syst. Evol. Microbiol.">
        <title>Zhongshania antarctica gen. nov., sp. nov. and Zhongshania guokunii sp. nov., gammaproteobacteria respectively isolated from coastal attached (fast) ice and surface seawater of the Antarctic.</title>
        <authorList>
            <person name="Li H.J."/>
            <person name="Zhang X.Y."/>
            <person name="Chen C.X."/>
            <person name="Zhang Y.J."/>
            <person name="Gao Z.M."/>
            <person name="Yu Y."/>
            <person name="Chen X.L."/>
            <person name="Chen B."/>
            <person name="Zhang Y.Z."/>
        </authorList>
    </citation>
    <scope>NUCLEOTIDE SEQUENCE [LARGE SCALE GENOMIC DNA]</scope>
    <source>
        <strain evidence="1 2">15-R06ZXC-3</strain>
    </source>
</reference>
<evidence type="ECO:0000313" key="2">
    <source>
        <dbReference type="Proteomes" id="UP001557465"/>
    </source>
</evidence>
<name>A0ABV3TK52_9RHOB</name>